<dbReference type="Proteomes" id="UP000094849">
    <property type="component" value="Unassembled WGS sequence"/>
</dbReference>
<dbReference type="STRING" id="1818881.A3196_02350"/>
<reference evidence="2 3" key="1">
    <citation type="submission" date="2016-03" db="EMBL/GenBank/DDBJ databases">
        <title>Chemosynthetic sulphur-oxidizing symbionts of marine invertebrate animals are capable of nitrogen fixation.</title>
        <authorList>
            <person name="Petersen J.M."/>
            <person name="Kemper A."/>
            <person name="Gruber-Vodicka H."/>
            <person name="Cardini U."/>
            <person name="Geest Mvander."/>
            <person name="Kleiner M."/>
            <person name="Bulgheresi S."/>
            <person name="Fussmann M."/>
            <person name="Herbold C."/>
            <person name="Seah B.K.B."/>
            <person name="Antony C.Paul."/>
            <person name="Liu D."/>
            <person name="Belitz A."/>
            <person name="Weber M."/>
        </authorList>
    </citation>
    <scope>NUCLEOTIDE SEQUENCE [LARGE SCALE GENOMIC DNA]</scope>
    <source>
        <strain evidence="2">G_D</strain>
    </source>
</reference>
<evidence type="ECO:0000313" key="3">
    <source>
        <dbReference type="Proteomes" id="UP000094849"/>
    </source>
</evidence>
<protein>
    <recommendedName>
        <fullName evidence="4">PepSY domain-containing protein</fullName>
    </recommendedName>
</protein>
<evidence type="ECO:0000313" key="2">
    <source>
        <dbReference type="EMBL" id="ODB95693.1"/>
    </source>
</evidence>
<dbReference type="OrthoDB" id="6198720at2"/>
<proteinExistence type="predicted"/>
<comment type="caution">
    <text evidence="2">The sequence shown here is derived from an EMBL/GenBank/DDBJ whole genome shotgun (WGS) entry which is preliminary data.</text>
</comment>
<gene>
    <name evidence="2" type="ORF">A3196_02350</name>
</gene>
<organism evidence="2 3">
    <name type="scientific">Candidatus Thiodiazotropha endoloripes</name>
    <dbReference type="NCBI Taxonomy" id="1818881"/>
    <lineage>
        <taxon>Bacteria</taxon>
        <taxon>Pseudomonadati</taxon>
        <taxon>Pseudomonadota</taxon>
        <taxon>Gammaproteobacteria</taxon>
        <taxon>Chromatiales</taxon>
        <taxon>Sedimenticolaceae</taxon>
        <taxon>Candidatus Thiodiazotropha</taxon>
    </lineage>
</organism>
<name>A0A1E2ULS9_9GAMM</name>
<feature type="chain" id="PRO_5009118967" description="PepSY domain-containing protein" evidence="1">
    <location>
        <begin position="29"/>
        <end position="129"/>
    </location>
</feature>
<feature type="signal peptide" evidence="1">
    <location>
        <begin position="1"/>
        <end position="28"/>
    </location>
</feature>
<sequence length="129" mass="13792">MNKALKVSIVSAVIATSGLFVLASSADAGWGGKRGYCDRGDMMGAPGMMQGKGKFGPAMARELDLTAEEAKTLVSARLIMRGNDRLKVGQVTEKDGDTYLVDIITVDNSLVRQVEVDRDNGLPRGGFKR</sequence>
<keyword evidence="1" id="KW-0732">Signal</keyword>
<evidence type="ECO:0000256" key="1">
    <source>
        <dbReference type="SAM" id="SignalP"/>
    </source>
</evidence>
<evidence type="ECO:0008006" key="4">
    <source>
        <dbReference type="Google" id="ProtNLM"/>
    </source>
</evidence>
<accession>A0A1E2ULS9</accession>
<dbReference type="AlphaFoldDB" id="A0A1E2ULS9"/>
<dbReference type="EMBL" id="LVJZ01000003">
    <property type="protein sequence ID" value="ODB95693.1"/>
    <property type="molecule type" value="Genomic_DNA"/>
</dbReference>
<dbReference type="RefSeq" id="WP_069003585.1">
    <property type="nucleotide sequence ID" value="NZ_LVJW01000006.1"/>
</dbReference>
<keyword evidence="3" id="KW-1185">Reference proteome</keyword>